<sequence length="93" mass="10772">MKALKTSVLNILHRSFVLAQKPQTRGSKRIINTKKKARSKYLENMTVQQANYPQTDRWTRSQYKAIKEIQAAPRDDFQRVCQLAESGCKFIGD</sequence>
<dbReference type="AlphaFoldDB" id="A0A0B7C184"/>
<organism evidence="1">
    <name type="scientific">Arion vulgaris</name>
    <dbReference type="NCBI Taxonomy" id="1028688"/>
    <lineage>
        <taxon>Eukaryota</taxon>
        <taxon>Metazoa</taxon>
        <taxon>Spiralia</taxon>
        <taxon>Lophotrochozoa</taxon>
        <taxon>Mollusca</taxon>
        <taxon>Gastropoda</taxon>
        <taxon>Heterobranchia</taxon>
        <taxon>Euthyneura</taxon>
        <taxon>Panpulmonata</taxon>
        <taxon>Eupulmonata</taxon>
        <taxon>Stylommatophora</taxon>
        <taxon>Helicina</taxon>
        <taxon>Arionoidea</taxon>
        <taxon>Arionidae</taxon>
        <taxon>Arion</taxon>
    </lineage>
</organism>
<accession>A0A0B7C184</accession>
<feature type="non-terminal residue" evidence="1">
    <location>
        <position position="93"/>
    </location>
</feature>
<proteinExistence type="predicted"/>
<evidence type="ECO:0000313" key="1">
    <source>
        <dbReference type="EMBL" id="CEK98927.1"/>
    </source>
</evidence>
<protein>
    <submittedName>
        <fullName evidence="1">Uncharacterized protein</fullName>
    </submittedName>
</protein>
<gene>
    <name evidence="1" type="primary">ORF219986</name>
</gene>
<name>A0A0B7C184_9EUPU</name>
<reference evidence="1" key="1">
    <citation type="submission" date="2014-12" db="EMBL/GenBank/DDBJ databases">
        <title>Insight into the proteome of Arion vulgaris.</title>
        <authorList>
            <person name="Aradska J."/>
            <person name="Bulat T."/>
            <person name="Smidak R."/>
            <person name="Sarate P."/>
            <person name="Gangsoo J."/>
            <person name="Sialana F."/>
            <person name="Bilban M."/>
            <person name="Lubec G."/>
        </authorList>
    </citation>
    <scope>NUCLEOTIDE SEQUENCE</scope>
    <source>
        <tissue evidence="1">Skin</tissue>
    </source>
</reference>
<dbReference type="EMBL" id="HACG01052056">
    <property type="protein sequence ID" value="CEK98927.1"/>
    <property type="molecule type" value="Transcribed_RNA"/>
</dbReference>